<name>A0A2S6IC95_9ACTN</name>
<gene>
    <name evidence="2" type="ORF">CLV92_1212</name>
</gene>
<feature type="region of interest" description="Disordered" evidence="1">
    <location>
        <begin position="1"/>
        <end position="35"/>
    </location>
</feature>
<comment type="caution">
    <text evidence="2">The sequence shown here is derived from an EMBL/GenBank/DDBJ whole genome shotgun (WGS) entry which is preliminary data.</text>
</comment>
<keyword evidence="3" id="KW-1185">Reference proteome</keyword>
<reference evidence="2 3" key="1">
    <citation type="submission" date="2018-02" db="EMBL/GenBank/DDBJ databases">
        <title>Genomic Encyclopedia of Archaeal and Bacterial Type Strains, Phase II (KMG-II): from individual species to whole genera.</title>
        <authorList>
            <person name="Goeker M."/>
        </authorList>
    </citation>
    <scope>NUCLEOTIDE SEQUENCE [LARGE SCALE GENOMIC DNA]</scope>
    <source>
        <strain evidence="2 3">DSM 22857</strain>
    </source>
</reference>
<accession>A0A2S6IC95</accession>
<proteinExistence type="predicted"/>
<dbReference type="AlphaFoldDB" id="A0A2S6IC95"/>
<dbReference type="RefSeq" id="WP_104435644.1">
    <property type="nucleotide sequence ID" value="NZ_PTJD01000021.1"/>
</dbReference>
<evidence type="ECO:0000313" key="2">
    <source>
        <dbReference type="EMBL" id="PPK90872.1"/>
    </source>
</evidence>
<protein>
    <submittedName>
        <fullName evidence="2">Uncharacterized protein</fullName>
    </submittedName>
</protein>
<organism evidence="2 3">
    <name type="scientific">Kineococcus xinjiangensis</name>
    <dbReference type="NCBI Taxonomy" id="512762"/>
    <lineage>
        <taxon>Bacteria</taxon>
        <taxon>Bacillati</taxon>
        <taxon>Actinomycetota</taxon>
        <taxon>Actinomycetes</taxon>
        <taxon>Kineosporiales</taxon>
        <taxon>Kineosporiaceae</taxon>
        <taxon>Kineococcus</taxon>
    </lineage>
</organism>
<feature type="compositionally biased region" description="Low complexity" evidence="1">
    <location>
        <begin position="16"/>
        <end position="29"/>
    </location>
</feature>
<evidence type="ECO:0000313" key="3">
    <source>
        <dbReference type="Proteomes" id="UP000239485"/>
    </source>
</evidence>
<evidence type="ECO:0000256" key="1">
    <source>
        <dbReference type="SAM" id="MobiDB-lite"/>
    </source>
</evidence>
<sequence length="135" mass="14232">MNISGASTTNAAWGVSATSSTSRASASSADGGDDTLARLKESDWQLIEHATGWTRPADFDPRHPDGPVPLLAGTIAMSRGTDQLGTNQEITGAWLKAQAMRYQQAAIADHPFSGAVMERALAYLDSKGRGTDLNL</sequence>
<dbReference type="Proteomes" id="UP000239485">
    <property type="component" value="Unassembled WGS sequence"/>
</dbReference>
<feature type="compositionally biased region" description="Polar residues" evidence="1">
    <location>
        <begin position="1"/>
        <end position="11"/>
    </location>
</feature>
<dbReference type="EMBL" id="PTJD01000021">
    <property type="protein sequence ID" value="PPK90872.1"/>
    <property type="molecule type" value="Genomic_DNA"/>
</dbReference>